<dbReference type="PANTHER" id="PTHR34145:SF28">
    <property type="entry name" value="F-BOX DOMAIN-CONTAINING PROTEIN"/>
    <property type="match status" value="1"/>
</dbReference>
<sequence length="467" mass="54449">MDMFSELTDALIITIISFLPFEEAARTSVLSRRWRGLWRSTANIEFDERFFVRDNVPVETQRVQRLEFINFIRCWPHEDTAELVLRRFRLRMSKPREFESDVQMCISFAISRDVGALELDFSDPTWDENDMENHEPEFHLPMQIGMPPLESLTLFACSFNPALLINLRSLKHVSFGWIAVRMSTLNDLLRNSTCLESLRLKKCWNLEHLSIFERDLALKTLVIDNCNFHRECFAVEAPNLRSFKYSGSVGNFELLFTRHLEEAELDFGSESEFDESGGELLQTLLSSLDCARVLKVYIKCLRNYDHVHQVVPTGEEPLRMQSPLNVRHLILNTALHRDEYWGIAFFLKSCPFLETLTLQMSPPRIFPDYQPPFQFDPSRFWSGNIERLYRCVLRTLKVVEVKGFQGTVNETRLLRYLLYNGRAMQELKLYLSNEADGHGGDRSVYFQRAVFVMGFPKASPNAHVMII</sequence>
<dbReference type="InterPro" id="IPR055357">
    <property type="entry name" value="LRR_At1g61320_AtMIF1"/>
</dbReference>
<dbReference type="PANTHER" id="PTHR34145">
    <property type="entry name" value="OS02G0105600 PROTEIN"/>
    <property type="match status" value="1"/>
</dbReference>
<dbReference type="InterPro" id="IPR053772">
    <property type="entry name" value="At1g61320/At1g61330-like"/>
</dbReference>
<reference evidence="2 3" key="1">
    <citation type="journal article" date="2014" name="Nature">
        <title>The genome of Eucalyptus grandis.</title>
        <authorList>
            <person name="Myburg A.A."/>
            <person name="Grattapaglia D."/>
            <person name="Tuskan G.A."/>
            <person name="Hellsten U."/>
            <person name="Hayes R.D."/>
            <person name="Grimwood J."/>
            <person name="Jenkins J."/>
            <person name="Lindquist E."/>
            <person name="Tice H."/>
            <person name="Bauer D."/>
            <person name="Goodstein D.M."/>
            <person name="Dubchak I."/>
            <person name="Poliakov A."/>
            <person name="Mizrachi E."/>
            <person name="Kullan A.R."/>
            <person name="Hussey S.G."/>
            <person name="Pinard D."/>
            <person name="van der Merwe K."/>
            <person name="Singh P."/>
            <person name="van Jaarsveld I."/>
            <person name="Silva-Junior O.B."/>
            <person name="Togawa R.C."/>
            <person name="Pappas M.R."/>
            <person name="Faria D.A."/>
            <person name="Sansaloni C.P."/>
            <person name="Petroli C.D."/>
            <person name="Yang X."/>
            <person name="Ranjan P."/>
            <person name="Tschaplinski T.J."/>
            <person name="Ye C.Y."/>
            <person name="Li T."/>
            <person name="Sterck L."/>
            <person name="Vanneste K."/>
            <person name="Murat F."/>
            <person name="Soler M."/>
            <person name="Clemente H.S."/>
            <person name="Saidi N."/>
            <person name="Cassan-Wang H."/>
            <person name="Dunand C."/>
            <person name="Hefer C.A."/>
            <person name="Bornberg-Bauer E."/>
            <person name="Kersting A.R."/>
            <person name="Vining K."/>
            <person name="Amarasinghe V."/>
            <person name="Ranik M."/>
            <person name="Naithani S."/>
            <person name="Elser J."/>
            <person name="Boyd A.E."/>
            <person name="Liston A."/>
            <person name="Spatafora J.W."/>
            <person name="Dharmwardhana P."/>
            <person name="Raja R."/>
            <person name="Sullivan C."/>
            <person name="Romanel E."/>
            <person name="Alves-Ferreira M."/>
            <person name="Kulheim C."/>
            <person name="Foley W."/>
            <person name="Carocha V."/>
            <person name="Paiva J."/>
            <person name="Kudrna D."/>
            <person name="Brommonschenkel S.H."/>
            <person name="Pasquali G."/>
            <person name="Byrne M."/>
            <person name="Rigault P."/>
            <person name="Tibbits J."/>
            <person name="Spokevicius A."/>
            <person name="Jones R.C."/>
            <person name="Steane D.A."/>
            <person name="Vaillancourt R.E."/>
            <person name="Potts B.M."/>
            <person name="Joubert F."/>
            <person name="Barry K."/>
            <person name="Pappas G.J."/>
            <person name="Strauss S.H."/>
            <person name="Jaiswal P."/>
            <person name="Grima-Pettenati J."/>
            <person name="Salse J."/>
            <person name="Van de Peer Y."/>
            <person name="Rokhsar D.S."/>
            <person name="Schmutz J."/>
        </authorList>
    </citation>
    <scope>NUCLEOTIDE SEQUENCE [LARGE SCALE GENOMIC DNA]</scope>
    <source>
        <strain evidence="3">cv. BRASUZ1</strain>
        <tissue evidence="2">Leaf extractions</tissue>
    </source>
</reference>
<dbReference type="InterPro" id="IPR006566">
    <property type="entry name" value="FBD"/>
</dbReference>
<evidence type="ECO:0000313" key="3">
    <source>
        <dbReference type="Proteomes" id="UP000030711"/>
    </source>
</evidence>
<dbReference type="Pfam" id="PF23622">
    <property type="entry name" value="LRR_At1g61320_AtMIF1"/>
    <property type="match status" value="1"/>
</dbReference>
<dbReference type="Pfam" id="PF00646">
    <property type="entry name" value="F-box"/>
    <property type="match status" value="1"/>
</dbReference>
<evidence type="ECO:0000313" key="2">
    <source>
        <dbReference type="EMBL" id="KAK2631176.1"/>
    </source>
</evidence>
<dbReference type="AlphaFoldDB" id="A0AAD9T8K0"/>
<evidence type="ECO:0000259" key="1">
    <source>
        <dbReference type="SMART" id="SM00579"/>
    </source>
</evidence>
<dbReference type="InterPro" id="IPR036047">
    <property type="entry name" value="F-box-like_dom_sf"/>
</dbReference>
<dbReference type="Proteomes" id="UP000030711">
    <property type="component" value="Unassembled WGS sequence"/>
</dbReference>
<dbReference type="SMART" id="SM00579">
    <property type="entry name" value="FBD"/>
    <property type="match status" value="1"/>
</dbReference>
<dbReference type="CDD" id="cd22160">
    <property type="entry name" value="F-box_AtFBL13-like"/>
    <property type="match status" value="1"/>
</dbReference>
<dbReference type="Gene3D" id="3.80.10.10">
    <property type="entry name" value="Ribonuclease Inhibitor"/>
    <property type="match status" value="1"/>
</dbReference>
<feature type="domain" description="FBD" evidence="1">
    <location>
        <begin position="390"/>
        <end position="467"/>
    </location>
</feature>
<organism evidence="2 3">
    <name type="scientific">Eucalyptus grandis</name>
    <name type="common">Flooded gum</name>
    <dbReference type="NCBI Taxonomy" id="71139"/>
    <lineage>
        <taxon>Eukaryota</taxon>
        <taxon>Viridiplantae</taxon>
        <taxon>Streptophyta</taxon>
        <taxon>Embryophyta</taxon>
        <taxon>Tracheophyta</taxon>
        <taxon>Spermatophyta</taxon>
        <taxon>Magnoliopsida</taxon>
        <taxon>eudicotyledons</taxon>
        <taxon>Gunneridae</taxon>
        <taxon>Pentapetalae</taxon>
        <taxon>rosids</taxon>
        <taxon>malvids</taxon>
        <taxon>Myrtales</taxon>
        <taxon>Myrtaceae</taxon>
        <taxon>Myrtoideae</taxon>
        <taxon>Eucalypteae</taxon>
        <taxon>Eucalyptus</taxon>
    </lineage>
</organism>
<dbReference type="InterPro" id="IPR053781">
    <property type="entry name" value="F-box_AtFBL13-like"/>
</dbReference>
<gene>
    <name evidence="2" type="ORF">EUGRSUZ_L03287</name>
</gene>
<accession>A0AAD9T8K0</accession>
<comment type="caution">
    <text evidence="2">The sequence shown here is derived from an EMBL/GenBank/DDBJ whole genome shotgun (WGS) entry which is preliminary data.</text>
</comment>
<dbReference type="SUPFAM" id="SSF81383">
    <property type="entry name" value="F-box domain"/>
    <property type="match status" value="1"/>
</dbReference>
<dbReference type="InterPro" id="IPR032675">
    <property type="entry name" value="LRR_dom_sf"/>
</dbReference>
<protein>
    <recommendedName>
        <fullName evidence="1">FBD domain-containing protein</fullName>
    </recommendedName>
</protein>
<keyword evidence="3" id="KW-1185">Reference proteome</keyword>
<name>A0AAD9T8K0_EUCGR</name>
<dbReference type="EMBL" id="MU850732">
    <property type="protein sequence ID" value="KAK2631176.1"/>
    <property type="molecule type" value="Genomic_DNA"/>
</dbReference>
<proteinExistence type="predicted"/>
<dbReference type="InterPro" id="IPR001810">
    <property type="entry name" value="F-box_dom"/>
</dbReference>
<dbReference type="SUPFAM" id="SSF52047">
    <property type="entry name" value="RNI-like"/>
    <property type="match status" value="1"/>
</dbReference>